<dbReference type="InterPro" id="IPR001296">
    <property type="entry name" value="Glyco_trans_1"/>
</dbReference>
<name>A0A2S7SZS6_9BACT</name>
<keyword evidence="3" id="KW-1185">Reference proteome</keyword>
<dbReference type="AlphaFoldDB" id="A0A2S7SZS6"/>
<reference evidence="2 3" key="1">
    <citation type="submission" date="2018-01" db="EMBL/GenBank/DDBJ databases">
        <title>A novel member of the phylum Bacteroidetes isolated from glacier ice.</title>
        <authorList>
            <person name="Liu Q."/>
            <person name="Xin Y.-H."/>
        </authorList>
    </citation>
    <scope>NUCLEOTIDE SEQUENCE [LARGE SCALE GENOMIC DNA]</scope>
    <source>
        <strain evidence="2 3">RB1R16</strain>
    </source>
</reference>
<dbReference type="EMBL" id="PPSL01000001">
    <property type="protein sequence ID" value="PQJ12432.1"/>
    <property type="molecule type" value="Genomic_DNA"/>
</dbReference>
<dbReference type="Gene3D" id="3.40.50.2000">
    <property type="entry name" value="Glycogen Phosphorylase B"/>
    <property type="match status" value="1"/>
</dbReference>
<accession>A0A2S7SZS6</accession>
<evidence type="ECO:0000313" key="3">
    <source>
        <dbReference type="Proteomes" id="UP000239872"/>
    </source>
</evidence>
<evidence type="ECO:0000259" key="1">
    <source>
        <dbReference type="Pfam" id="PF00534"/>
    </source>
</evidence>
<organism evidence="2 3">
    <name type="scientific">Flavipsychrobacter stenotrophus</name>
    <dbReference type="NCBI Taxonomy" id="2077091"/>
    <lineage>
        <taxon>Bacteria</taxon>
        <taxon>Pseudomonadati</taxon>
        <taxon>Bacteroidota</taxon>
        <taxon>Chitinophagia</taxon>
        <taxon>Chitinophagales</taxon>
        <taxon>Chitinophagaceae</taxon>
        <taxon>Flavipsychrobacter</taxon>
    </lineage>
</organism>
<sequence length="438" mass="50729">MTNPQLIKFKRDLITVYFTLHFVKNYFRKNYATCFGFAANTEHLESHISGIVSRILYRNLKNKYTPEDCSLAEPFRKDVIKRFNNESGKKFLRANILCIKPWISVKEKGIIMVKYTEIINALPFLFDMDKLQEKYHLVIEPSAESPYQMYSAFLPLKSEIFVQSLSIREKNIHIAHGFKPVPLTAGDWVNIENFYPDESIEKKYDFCIISNFIPVKRYPFLLAALSKYWIGDLRFAIAASSHVGYKREWMEALLKKYGLFDKADIFIEIKQTQINEILNASYCHVLASRREGANKANFESMMAGTPVVVVKDHIGFPNWKFTSPLVTNYTTPQDLVSAIKKSRATTRTEVAKAASEMIGYKHASNTLNKEIKKVSLARGDEWTVDILPKINRVHLFYGNQEDTHKCIKDYQFIESIVYEKSYYQAALAIERFSKNESI</sequence>
<evidence type="ECO:0000313" key="2">
    <source>
        <dbReference type="EMBL" id="PQJ12432.1"/>
    </source>
</evidence>
<feature type="domain" description="Glycosyl transferase family 1" evidence="1">
    <location>
        <begin position="200"/>
        <end position="317"/>
    </location>
</feature>
<comment type="caution">
    <text evidence="2">The sequence shown here is derived from an EMBL/GenBank/DDBJ whole genome shotgun (WGS) entry which is preliminary data.</text>
</comment>
<dbReference type="GO" id="GO:0016757">
    <property type="term" value="F:glycosyltransferase activity"/>
    <property type="evidence" value="ECO:0007669"/>
    <property type="project" value="InterPro"/>
</dbReference>
<dbReference type="Proteomes" id="UP000239872">
    <property type="component" value="Unassembled WGS sequence"/>
</dbReference>
<dbReference type="SUPFAM" id="SSF53756">
    <property type="entry name" value="UDP-Glycosyltransferase/glycogen phosphorylase"/>
    <property type="match status" value="1"/>
</dbReference>
<dbReference type="Pfam" id="PF00534">
    <property type="entry name" value="Glycos_transf_1"/>
    <property type="match status" value="1"/>
</dbReference>
<proteinExistence type="predicted"/>
<gene>
    <name evidence="2" type="ORF">CJD36_001395</name>
</gene>
<protein>
    <recommendedName>
        <fullName evidence="1">Glycosyl transferase family 1 domain-containing protein</fullName>
    </recommendedName>
</protein>